<feature type="compositionally biased region" description="Basic and acidic residues" evidence="1">
    <location>
        <begin position="1"/>
        <end position="10"/>
    </location>
</feature>
<evidence type="ECO:0000256" key="1">
    <source>
        <dbReference type="SAM" id="MobiDB-lite"/>
    </source>
</evidence>
<name>A0AA86QF54_9EUKA</name>
<dbReference type="EMBL" id="CAXDID020000220">
    <property type="protein sequence ID" value="CAL6058249.1"/>
    <property type="molecule type" value="Genomic_DNA"/>
</dbReference>
<reference evidence="2" key="1">
    <citation type="submission" date="2023-06" db="EMBL/GenBank/DDBJ databases">
        <authorList>
            <person name="Kurt Z."/>
        </authorList>
    </citation>
    <scope>NUCLEOTIDE SEQUENCE</scope>
</reference>
<organism evidence="2">
    <name type="scientific">Hexamita inflata</name>
    <dbReference type="NCBI Taxonomy" id="28002"/>
    <lineage>
        <taxon>Eukaryota</taxon>
        <taxon>Metamonada</taxon>
        <taxon>Diplomonadida</taxon>
        <taxon>Hexamitidae</taxon>
        <taxon>Hexamitinae</taxon>
        <taxon>Hexamita</taxon>
    </lineage>
</organism>
<evidence type="ECO:0000313" key="4">
    <source>
        <dbReference type="Proteomes" id="UP001642409"/>
    </source>
</evidence>
<keyword evidence="4" id="KW-1185">Reference proteome</keyword>
<reference evidence="3 4" key="2">
    <citation type="submission" date="2024-07" db="EMBL/GenBank/DDBJ databases">
        <authorList>
            <person name="Akdeniz Z."/>
        </authorList>
    </citation>
    <scope>NUCLEOTIDE SEQUENCE [LARGE SCALE GENOMIC DNA]</scope>
</reference>
<protein>
    <submittedName>
        <fullName evidence="2">Uncharacterized protein</fullName>
    </submittedName>
</protein>
<evidence type="ECO:0000313" key="3">
    <source>
        <dbReference type="EMBL" id="CAL6058249.1"/>
    </source>
</evidence>
<proteinExistence type="predicted"/>
<dbReference type="Pfam" id="PF07004">
    <property type="entry name" value="SHIPPO-rpt"/>
    <property type="match status" value="1"/>
</dbReference>
<dbReference type="InterPro" id="IPR010736">
    <property type="entry name" value="SHIPPO-rpt"/>
</dbReference>
<dbReference type="EMBL" id="CATOUU010000902">
    <property type="protein sequence ID" value="CAI9958141.1"/>
    <property type="molecule type" value="Genomic_DNA"/>
</dbReference>
<feature type="region of interest" description="Disordered" evidence="1">
    <location>
        <begin position="1"/>
        <end position="25"/>
    </location>
</feature>
<evidence type="ECO:0000313" key="2">
    <source>
        <dbReference type="EMBL" id="CAI9958141.1"/>
    </source>
</evidence>
<accession>A0AA86QF54</accession>
<gene>
    <name evidence="2" type="ORF">HINF_LOCUS45786</name>
    <name evidence="3" type="ORF">HINF_LOCUS48139</name>
</gene>
<dbReference type="AlphaFoldDB" id="A0AA86QF54"/>
<sequence>MFTSKTERKPIMLPSATENIDPGQYNTNKSTLRPLHQSFKHNISTDYKFQPTVIEEEIIKHIEAPPPGLYDPKLNPSYIRLAPANTSSFSSGQQRFYVAPKIQPGPQEYFQPCDPVQIVQTKPNYAKPAPDPNAQQSIPFTRPKVEKTVENTRSAWLLNENAERLQNPAPNQYVQEEPILLERENKIVPAVGGSSLTKYKHESPWVHAQNRDTHVIEETVGPGYYNEYKKQAKQMTIPKAERGEIINVNDTNYEIQSGIEQTLAKQKQKIQQQNELKQSQQMQQIINQKLHPSIHPENVYFEEKPKFNYLTQTELNQIDNPPVGTYILKSEQQMKQQRIQEVKQMKSQKGIKIDVKQITAPSIPALERIYEEHAGKEQKEPVEPFTLKPNRDLDKIIANDSPAPGQYDARAQAIKLSQPVQASIKGTAAFVSAQKREFNSVKEIERQMVLQEQNRRKYVEEQLERRQTGGEETQINYNMARYQGVSSKLTFGSTAEREKFSSLYNNLVLDNPGPGQYDAKRSKKEGNQIMLYERMILNDKALPAVLKEDIGPGAQKALKVIAERRAVNGLIGPQSYQNKMDKRIKKSFNATSEDNRVE</sequence>
<dbReference type="Proteomes" id="UP001642409">
    <property type="component" value="Unassembled WGS sequence"/>
</dbReference>
<comment type="caution">
    <text evidence="2">The sequence shown here is derived from an EMBL/GenBank/DDBJ whole genome shotgun (WGS) entry which is preliminary data.</text>
</comment>